<keyword evidence="1" id="KW-1133">Transmembrane helix</keyword>
<evidence type="ECO:0000313" key="3">
    <source>
        <dbReference type="Proteomes" id="UP000050969"/>
    </source>
</evidence>
<proteinExistence type="predicted"/>
<name>A0A0R2MY76_9LACO</name>
<dbReference type="PATRIC" id="fig|1293598.4.peg.1649"/>
<keyword evidence="3" id="KW-1185">Reference proteome</keyword>
<comment type="caution">
    <text evidence="2">The sequence shown here is derived from an EMBL/GenBank/DDBJ whole genome shotgun (WGS) entry which is preliminary data.</text>
</comment>
<sequence length="80" mass="8495">MVLLAVAWYLYAHRRGPFLNFKQVPAGLQQALSSVSLGLLAVAILCVVAIIMTNQALGLIALSLGALIMGGLGLILPRFY</sequence>
<evidence type="ECO:0000256" key="1">
    <source>
        <dbReference type="SAM" id="Phobius"/>
    </source>
</evidence>
<keyword evidence="1" id="KW-0812">Transmembrane</keyword>
<feature type="transmembrane region" description="Helical" evidence="1">
    <location>
        <begin position="59"/>
        <end position="79"/>
    </location>
</feature>
<gene>
    <name evidence="2" type="ORF">IV56_GL001583</name>
</gene>
<accession>A0A0R2MY76</accession>
<dbReference type="AlphaFoldDB" id="A0A0R2MY76"/>
<feature type="transmembrane region" description="Helical" evidence="1">
    <location>
        <begin position="30"/>
        <end position="52"/>
    </location>
</feature>
<protein>
    <submittedName>
        <fullName evidence="2">Uncharacterized protein</fullName>
    </submittedName>
</protein>
<evidence type="ECO:0000313" key="2">
    <source>
        <dbReference type="EMBL" id="KRO18449.1"/>
    </source>
</evidence>
<dbReference type="Proteomes" id="UP000050969">
    <property type="component" value="Unassembled WGS sequence"/>
</dbReference>
<organism evidence="2 3">
    <name type="scientific">Lacticaseibacillus saniviri JCM 17471 = DSM 24301</name>
    <dbReference type="NCBI Taxonomy" id="1293598"/>
    <lineage>
        <taxon>Bacteria</taxon>
        <taxon>Bacillati</taxon>
        <taxon>Bacillota</taxon>
        <taxon>Bacilli</taxon>
        <taxon>Lactobacillales</taxon>
        <taxon>Lactobacillaceae</taxon>
        <taxon>Lacticaseibacillus</taxon>
    </lineage>
</organism>
<keyword evidence="1" id="KW-0472">Membrane</keyword>
<reference evidence="2 3" key="1">
    <citation type="journal article" date="2015" name="Genome Announc.">
        <title>Expanding the biotechnology potential of lactobacilli through comparative genomics of 213 strains and associated genera.</title>
        <authorList>
            <person name="Sun Z."/>
            <person name="Harris H.M."/>
            <person name="McCann A."/>
            <person name="Guo C."/>
            <person name="Argimon S."/>
            <person name="Zhang W."/>
            <person name="Yang X."/>
            <person name="Jeffery I.B."/>
            <person name="Cooney J.C."/>
            <person name="Kagawa T.F."/>
            <person name="Liu W."/>
            <person name="Song Y."/>
            <person name="Salvetti E."/>
            <person name="Wrobel A."/>
            <person name="Rasinkangas P."/>
            <person name="Parkhill J."/>
            <person name="Rea M.C."/>
            <person name="O'Sullivan O."/>
            <person name="Ritari J."/>
            <person name="Douillard F.P."/>
            <person name="Paul Ross R."/>
            <person name="Yang R."/>
            <person name="Briner A.E."/>
            <person name="Felis G.E."/>
            <person name="de Vos W.M."/>
            <person name="Barrangou R."/>
            <person name="Klaenhammer T.R."/>
            <person name="Caufield P.W."/>
            <person name="Cui Y."/>
            <person name="Zhang H."/>
            <person name="O'Toole P.W."/>
        </authorList>
    </citation>
    <scope>NUCLEOTIDE SEQUENCE [LARGE SCALE GENOMIC DNA]</scope>
    <source>
        <strain evidence="2 3">DSM 24301</strain>
    </source>
</reference>
<dbReference type="EMBL" id="JQCE01000005">
    <property type="protein sequence ID" value="KRO18449.1"/>
    <property type="molecule type" value="Genomic_DNA"/>
</dbReference>